<protein>
    <submittedName>
        <fullName evidence="3">DUF1016 domain-containing protein</fullName>
    </submittedName>
</protein>
<reference evidence="3 4" key="1">
    <citation type="submission" date="2019-06" db="EMBL/GenBank/DDBJ databases">
        <title>Desulfobotulus mexicanus sp. nov., a novel sulfate-reducing bacterium isolated from the sediment of an alkaline crater lake in Mexico.</title>
        <authorList>
            <person name="Hirschler-Rea A."/>
        </authorList>
    </citation>
    <scope>NUCLEOTIDE SEQUENCE [LARGE SCALE GENOMIC DNA]</scope>
    <source>
        <strain evidence="3 4">PAR22N</strain>
    </source>
</reference>
<dbReference type="EMBL" id="VDMB01000009">
    <property type="protein sequence ID" value="TYT74727.1"/>
    <property type="molecule type" value="Genomic_DNA"/>
</dbReference>
<dbReference type="InterPro" id="IPR009362">
    <property type="entry name" value="YhcG_C"/>
</dbReference>
<accession>A0A5Q4VE95</accession>
<dbReference type="OrthoDB" id="9801263at2"/>
<proteinExistence type="predicted"/>
<comment type="caution">
    <text evidence="3">The sequence shown here is derived from an EMBL/GenBank/DDBJ whole genome shotgun (WGS) entry which is preliminary data.</text>
</comment>
<dbReference type="Gene3D" id="3.40.1350.10">
    <property type="match status" value="1"/>
</dbReference>
<dbReference type="InterPro" id="IPR041527">
    <property type="entry name" value="YhcG_N"/>
</dbReference>
<evidence type="ECO:0000259" key="1">
    <source>
        <dbReference type="Pfam" id="PF06250"/>
    </source>
</evidence>
<dbReference type="Pfam" id="PF06250">
    <property type="entry name" value="YhcG_C"/>
    <property type="match status" value="1"/>
</dbReference>
<evidence type="ECO:0000259" key="2">
    <source>
        <dbReference type="Pfam" id="PF17761"/>
    </source>
</evidence>
<dbReference type="InterPro" id="IPR011856">
    <property type="entry name" value="tRNA_endonuc-like_dom_sf"/>
</dbReference>
<evidence type="ECO:0000313" key="4">
    <source>
        <dbReference type="Proteomes" id="UP000321899"/>
    </source>
</evidence>
<gene>
    <name evidence="3" type="ORF">FIM25_08760</name>
</gene>
<evidence type="ECO:0000313" key="3">
    <source>
        <dbReference type="EMBL" id="TYT74727.1"/>
    </source>
</evidence>
<dbReference type="PANTHER" id="PTHR30547">
    <property type="entry name" value="UNCHARACTERIZED PROTEIN YHCG-RELATED"/>
    <property type="match status" value="1"/>
</dbReference>
<organism evidence="3 4">
    <name type="scientific">Desulfobotulus mexicanus</name>
    <dbReference type="NCBI Taxonomy" id="2586642"/>
    <lineage>
        <taxon>Bacteria</taxon>
        <taxon>Pseudomonadati</taxon>
        <taxon>Thermodesulfobacteriota</taxon>
        <taxon>Desulfobacteria</taxon>
        <taxon>Desulfobacterales</taxon>
        <taxon>Desulfobacteraceae</taxon>
        <taxon>Desulfobotulus</taxon>
    </lineage>
</organism>
<dbReference type="AlphaFoldDB" id="A0A5Q4VE95"/>
<dbReference type="Proteomes" id="UP000321899">
    <property type="component" value="Unassembled WGS sequence"/>
</dbReference>
<dbReference type="GO" id="GO:0003676">
    <property type="term" value="F:nucleic acid binding"/>
    <property type="evidence" value="ECO:0007669"/>
    <property type="project" value="InterPro"/>
</dbReference>
<keyword evidence="4" id="KW-1185">Reference proteome</keyword>
<dbReference type="Pfam" id="PF17761">
    <property type="entry name" value="DUF1016_N"/>
    <property type="match status" value="1"/>
</dbReference>
<dbReference type="InterPro" id="IPR053148">
    <property type="entry name" value="PD-DEXK-like_domain"/>
</dbReference>
<feature type="domain" description="YhcG PDDEXK nuclease" evidence="1">
    <location>
        <begin position="208"/>
        <end position="362"/>
    </location>
</feature>
<name>A0A5Q4VE95_9BACT</name>
<feature type="domain" description="YhcG N-terminal" evidence="2">
    <location>
        <begin position="23"/>
        <end position="187"/>
    </location>
</feature>
<sequence>MDDKSKNTPSPANHAGYTSWLRELKEKIRSVQVKAALAASRELILFYWELGEDISQKLSETHWGSKIIDQLSKDLRSEFPDIQGFSRTNIYYIKKFYEYFITFSEQEQIIPPPGGQMGSVLTHQYGSQSYPPIIPQIGGQLPWSHIKILLDKVSDHQETLFYIRETIENGWSRDVLAFQIKSRLYQRQGKSVSNFQQTLPTPQSDLAQQTIKDPYIFDFLSMTKSYNERDIENQLISHITKFLLELGKGFAFIGRQYHLEVGESDYYLDLLFYHIKLKCYVVIELKNTKFIPEYAGKLNFYLSAVDSLLKAEDDKPTIGMLLCRDKNRIETEFALRDMNKPMGVSEFTLTEILPDELKGSLPTVEEIEEDMRQLSTE</sequence>
<dbReference type="PANTHER" id="PTHR30547:SF0">
    <property type="entry name" value="BLR8175 PROTEIN"/>
    <property type="match status" value="1"/>
</dbReference>